<evidence type="ECO:0000313" key="1">
    <source>
        <dbReference type="EMBL" id="MEQ2529097.1"/>
    </source>
</evidence>
<keyword evidence="2" id="KW-1185">Reference proteome</keyword>
<sequence length="324" mass="37241">MYQILEVLIKIISYSLAIYGLWLLFGSPFLQGEIEAGYKNWKRKQRIKRLYQLNKVGNSKKESDTNPLFQHLELILNAVSKNGKVSAFNFVFLTVLIFTISMGALISFVGDLIFAILISCTFASIPYITVRFRLVTLRMNTQLAFLNEYHHLLQNYQSTGKDIYYTIMNVIKDTQDKNLKKIYQKLLSSMQKERSEGALNKAVTVFSYSINSTHAKRFAKLLVKAQIDRADISLSLIDLNNDIKKRLKDMQLAKTDKLETVMMGYLPIGLLPLVLFMAYRITGIRDFWHYFYDKATLSIFVVAICMSIISVLTAYITSKPRADI</sequence>
<accession>A0ACC6SGB1</accession>
<evidence type="ECO:0000313" key="2">
    <source>
        <dbReference type="Proteomes" id="UP001439875"/>
    </source>
</evidence>
<gene>
    <name evidence="1" type="ORF">WMO40_20695</name>
</gene>
<protein>
    <submittedName>
        <fullName evidence="1">Uncharacterized protein</fullName>
    </submittedName>
</protein>
<dbReference type="EMBL" id="JBBMEW010000027">
    <property type="protein sequence ID" value="MEQ2529097.1"/>
    <property type="molecule type" value="Genomic_DNA"/>
</dbReference>
<comment type="caution">
    <text evidence="1">The sequence shown here is derived from an EMBL/GenBank/DDBJ whole genome shotgun (WGS) entry which is preliminary data.</text>
</comment>
<name>A0ACC6SGB1_9BACI</name>
<proteinExistence type="predicted"/>
<dbReference type="Proteomes" id="UP001439875">
    <property type="component" value="Unassembled WGS sequence"/>
</dbReference>
<reference evidence="1" key="1">
    <citation type="submission" date="2024-03" db="EMBL/GenBank/DDBJ databases">
        <title>Human intestinal bacterial collection.</title>
        <authorList>
            <person name="Pauvert C."/>
            <person name="Hitch T.C.A."/>
            <person name="Clavel T."/>
        </authorList>
    </citation>
    <scope>NUCLEOTIDE SEQUENCE</scope>
    <source>
        <strain evidence="1">CLA-AA-H227</strain>
    </source>
</reference>
<organism evidence="1 2">
    <name type="scientific">Robertmurraya yapensis</name>
    <name type="common">ex Hitch et al 2024</name>
    <dbReference type="NCBI Taxonomy" id="3133160"/>
    <lineage>
        <taxon>Bacteria</taxon>
        <taxon>Bacillati</taxon>
        <taxon>Bacillota</taxon>
        <taxon>Bacilli</taxon>
        <taxon>Bacillales</taxon>
        <taxon>Bacillaceae</taxon>
        <taxon>Robertmurraya</taxon>
    </lineage>
</organism>